<dbReference type="Gene3D" id="3.30.40.10">
    <property type="entry name" value="Zinc/RING finger domain, C3HC4 (zinc finger)"/>
    <property type="match status" value="1"/>
</dbReference>
<dbReference type="PROSITE" id="PS50089">
    <property type="entry name" value="ZF_RING_2"/>
    <property type="match status" value="1"/>
</dbReference>
<evidence type="ECO:0000256" key="2">
    <source>
        <dbReference type="SAM" id="Phobius"/>
    </source>
</evidence>
<feature type="domain" description="RING-type" evidence="3">
    <location>
        <begin position="39"/>
        <end position="91"/>
    </location>
</feature>
<keyword evidence="1" id="KW-0862">Zinc</keyword>
<feature type="transmembrane region" description="Helical" evidence="2">
    <location>
        <begin position="163"/>
        <end position="182"/>
    </location>
</feature>
<dbReference type="InterPro" id="IPR001841">
    <property type="entry name" value="Znf_RING"/>
</dbReference>
<keyword evidence="2" id="KW-1133">Transmembrane helix</keyword>
<gene>
    <name evidence="4" type="ORF">P171DRAFT_211894</name>
</gene>
<dbReference type="AlphaFoldDB" id="A0A9P4UE01"/>
<evidence type="ECO:0000259" key="3">
    <source>
        <dbReference type="PROSITE" id="PS50089"/>
    </source>
</evidence>
<dbReference type="Proteomes" id="UP000799764">
    <property type="component" value="Unassembled WGS sequence"/>
</dbReference>
<name>A0A9P4UE01_9PLEO</name>
<evidence type="ECO:0000313" key="4">
    <source>
        <dbReference type="EMBL" id="KAF2448369.1"/>
    </source>
</evidence>
<organism evidence="4 5">
    <name type="scientific">Karstenula rhodostoma CBS 690.94</name>
    <dbReference type="NCBI Taxonomy" id="1392251"/>
    <lineage>
        <taxon>Eukaryota</taxon>
        <taxon>Fungi</taxon>
        <taxon>Dikarya</taxon>
        <taxon>Ascomycota</taxon>
        <taxon>Pezizomycotina</taxon>
        <taxon>Dothideomycetes</taxon>
        <taxon>Pleosporomycetidae</taxon>
        <taxon>Pleosporales</taxon>
        <taxon>Massarineae</taxon>
        <taxon>Didymosphaeriaceae</taxon>
        <taxon>Karstenula</taxon>
    </lineage>
</organism>
<protein>
    <recommendedName>
        <fullName evidence="3">RING-type domain-containing protein</fullName>
    </recommendedName>
</protein>
<feature type="transmembrane region" description="Helical" evidence="2">
    <location>
        <begin position="194"/>
        <end position="213"/>
    </location>
</feature>
<keyword evidence="2" id="KW-0472">Membrane</keyword>
<keyword evidence="1" id="KW-0863">Zinc-finger</keyword>
<reference evidence="4" key="1">
    <citation type="journal article" date="2020" name="Stud. Mycol.">
        <title>101 Dothideomycetes genomes: a test case for predicting lifestyles and emergence of pathogens.</title>
        <authorList>
            <person name="Haridas S."/>
            <person name="Albert R."/>
            <person name="Binder M."/>
            <person name="Bloem J."/>
            <person name="Labutti K."/>
            <person name="Salamov A."/>
            <person name="Andreopoulos B."/>
            <person name="Baker S."/>
            <person name="Barry K."/>
            <person name="Bills G."/>
            <person name="Bluhm B."/>
            <person name="Cannon C."/>
            <person name="Castanera R."/>
            <person name="Culley D."/>
            <person name="Daum C."/>
            <person name="Ezra D."/>
            <person name="Gonzalez J."/>
            <person name="Henrissat B."/>
            <person name="Kuo A."/>
            <person name="Liang C."/>
            <person name="Lipzen A."/>
            <person name="Lutzoni F."/>
            <person name="Magnuson J."/>
            <person name="Mondo S."/>
            <person name="Nolan M."/>
            <person name="Ohm R."/>
            <person name="Pangilinan J."/>
            <person name="Park H.-J."/>
            <person name="Ramirez L."/>
            <person name="Alfaro M."/>
            <person name="Sun H."/>
            <person name="Tritt A."/>
            <person name="Yoshinaga Y."/>
            <person name="Zwiers L.-H."/>
            <person name="Turgeon B."/>
            <person name="Goodwin S."/>
            <person name="Spatafora J."/>
            <person name="Crous P."/>
            <person name="Grigoriev I."/>
        </authorList>
    </citation>
    <scope>NUCLEOTIDE SEQUENCE</scope>
    <source>
        <strain evidence="4">CBS 690.94</strain>
    </source>
</reference>
<sequence length="257" mass="29523">MNPDPDFDIINISRLHLIPRYGADFEFERVAGLPKDAECPICLRAYGTLDPDDTAPPCTAIRVFHCGHVLGKHCLMLHRSKTGDTHCPYCRQYVFRVDPRSPPARFTLSQKFFQRVSEAWWYQLPERILMYNIDWFFDSEHAPYKTIRNLLQQGAYFTTGQSSYFIVLHLALTLYVLAVLYLTVAYPIIFASSAGINLASFLLGSCRLGWNIFAASGPIFKLRKILSYAFFLVEILHGATSISVIRREIKRVNMQWT</sequence>
<dbReference type="InterPro" id="IPR013083">
    <property type="entry name" value="Znf_RING/FYVE/PHD"/>
</dbReference>
<keyword evidence="2" id="KW-0812">Transmembrane</keyword>
<dbReference type="SUPFAM" id="SSF57850">
    <property type="entry name" value="RING/U-box"/>
    <property type="match status" value="1"/>
</dbReference>
<comment type="caution">
    <text evidence="4">The sequence shown here is derived from an EMBL/GenBank/DDBJ whole genome shotgun (WGS) entry which is preliminary data.</text>
</comment>
<keyword evidence="5" id="KW-1185">Reference proteome</keyword>
<dbReference type="GO" id="GO:0008270">
    <property type="term" value="F:zinc ion binding"/>
    <property type="evidence" value="ECO:0007669"/>
    <property type="project" value="UniProtKB-KW"/>
</dbReference>
<feature type="transmembrane region" description="Helical" evidence="2">
    <location>
        <begin position="225"/>
        <end position="245"/>
    </location>
</feature>
<proteinExistence type="predicted"/>
<accession>A0A9P4UE01</accession>
<keyword evidence="1" id="KW-0479">Metal-binding</keyword>
<dbReference type="EMBL" id="MU001495">
    <property type="protein sequence ID" value="KAF2448369.1"/>
    <property type="molecule type" value="Genomic_DNA"/>
</dbReference>
<evidence type="ECO:0000313" key="5">
    <source>
        <dbReference type="Proteomes" id="UP000799764"/>
    </source>
</evidence>
<evidence type="ECO:0000256" key="1">
    <source>
        <dbReference type="PROSITE-ProRule" id="PRU00175"/>
    </source>
</evidence>